<keyword evidence="2" id="KW-0732">Signal</keyword>
<dbReference type="EMBL" id="BLLK01000069">
    <property type="protein sequence ID" value="GFH59588.1"/>
    <property type="molecule type" value="Genomic_DNA"/>
</dbReference>
<dbReference type="AlphaFoldDB" id="A0AAD3D869"/>
<dbReference type="Proteomes" id="UP001054902">
    <property type="component" value="Unassembled WGS sequence"/>
</dbReference>
<organism evidence="3 4">
    <name type="scientific">Chaetoceros tenuissimus</name>
    <dbReference type="NCBI Taxonomy" id="426638"/>
    <lineage>
        <taxon>Eukaryota</taxon>
        <taxon>Sar</taxon>
        <taxon>Stramenopiles</taxon>
        <taxon>Ochrophyta</taxon>
        <taxon>Bacillariophyta</taxon>
        <taxon>Coscinodiscophyceae</taxon>
        <taxon>Chaetocerotophycidae</taxon>
        <taxon>Chaetocerotales</taxon>
        <taxon>Chaetocerotaceae</taxon>
        <taxon>Chaetoceros</taxon>
    </lineage>
</organism>
<feature type="region of interest" description="Disordered" evidence="1">
    <location>
        <begin position="394"/>
        <end position="417"/>
    </location>
</feature>
<protein>
    <submittedName>
        <fullName evidence="3">Uncharacterized protein</fullName>
    </submittedName>
</protein>
<feature type="chain" id="PRO_5042024353" evidence="2">
    <location>
        <begin position="24"/>
        <end position="518"/>
    </location>
</feature>
<comment type="caution">
    <text evidence="3">The sequence shown here is derived from an EMBL/GenBank/DDBJ whole genome shotgun (WGS) entry which is preliminary data.</text>
</comment>
<keyword evidence="4" id="KW-1185">Reference proteome</keyword>
<evidence type="ECO:0000313" key="4">
    <source>
        <dbReference type="Proteomes" id="UP001054902"/>
    </source>
</evidence>
<evidence type="ECO:0000256" key="1">
    <source>
        <dbReference type="SAM" id="MobiDB-lite"/>
    </source>
</evidence>
<evidence type="ECO:0000256" key="2">
    <source>
        <dbReference type="SAM" id="SignalP"/>
    </source>
</evidence>
<proteinExistence type="predicted"/>
<name>A0AAD3D869_9STRA</name>
<sequence length="518" mass="58452">MNFYKGFFLSISLLPLLKAFVNASSSCVDDGYLLYVWTSAFDPNAAHCNGVYPENDDGDNATCFNHSWETEEARNRLWASCSVSGREVTRILVEDVKNRIENDGLNADEVCDPTLTILLREAHDRGIAVYALFSASNEEFSEQRYARYPNQFNENCGDDEVYFDGVAVNNEYFSTIKDCNDDTDENDINVAAQQTHLDRLQSTVDNASPVPVHFSVSWNWDCCSCSSDTYATRELLWPVNNGVTQSVLKHMVEIVDSVDVQVAYNTPSAMSDRTDKTYQYWLAATNNGATASSTSKVYSLAYTNPTELCQMSFSPHVKGSEVAEDVCDRGADERTETAMFDAFDFVESDYPLSKGGIHYMSGVYGSGITDDWPVHQPSPSSSCLTARPSISPTVITDPPTKSPVVITDPPTKSPTKRKPCYDNHRRFIYQEDKVTCKWVWYHIDEGSCKVPELRKQCPITCAEEECGCTDKTWPFIVNKKKRKWCQFIRKKNTKKRCNKLKLRSFCPDTCVCNPPFKK</sequence>
<feature type="signal peptide" evidence="2">
    <location>
        <begin position="1"/>
        <end position="23"/>
    </location>
</feature>
<gene>
    <name evidence="3" type="ORF">CTEN210_16064</name>
</gene>
<evidence type="ECO:0000313" key="3">
    <source>
        <dbReference type="EMBL" id="GFH59588.1"/>
    </source>
</evidence>
<accession>A0AAD3D869</accession>
<reference evidence="3 4" key="1">
    <citation type="journal article" date="2021" name="Sci. Rep.">
        <title>The genome of the diatom Chaetoceros tenuissimus carries an ancient integrated fragment of an extant virus.</title>
        <authorList>
            <person name="Hongo Y."/>
            <person name="Kimura K."/>
            <person name="Takaki Y."/>
            <person name="Yoshida Y."/>
            <person name="Baba S."/>
            <person name="Kobayashi G."/>
            <person name="Nagasaki K."/>
            <person name="Hano T."/>
            <person name="Tomaru Y."/>
        </authorList>
    </citation>
    <scope>NUCLEOTIDE SEQUENCE [LARGE SCALE GENOMIC DNA]</scope>
    <source>
        <strain evidence="3 4">NIES-3715</strain>
    </source>
</reference>